<evidence type="ECO:0000259" key="2">
    <source>
        <dbReference type="Pfam" id="PF17289"/>
    </source>
</evidence>
<dbReference type="Pfam" id="PF03237">
    <property type="entry name" value="Terminase_6N"/>
    <property type="match status" value="1"/>
</dbReference>
<feature type="domain" description="Terminase large subunit gp17-like C-terminal" evidence="2">
    <location>
        <begin position="229"/>
        <end position="373"/>
    </location>
</feature>
<dbReference type="InterPro" id="IPR027417">
    <property type="entry name" value="P-loop_NTPase"/>
</dbReference>
<evidence type="ECO:0000313" key="3">
    <source>
        <dbReference type="EMBL" id="KKM64637.1"/>
    </source>
</evidence>
<keyword evidence="1" id="KW-1188">Viral release from host cell</keyword>
<dbReference type="Gene3D" id="3.40.50.300">
    <property type="entry name" value="P-loop containing nucleotide triphosphate hydrolases"/>
    <property type="match status" value="1"/>
</dbReference>
<gene>
    <name evidence="3" type="ORF">LCGC14_1499380</name>
</gene>
<dbReference type="EMBL" id="LAZR01010864">
    <property type="protein sequence ID" value="KKM64637.1"/>
    <property type="molecule type" value="Genomic_DNA"/>
</dbReference>
<organism evidence="3">
    <name type="scientific">marine sediment metagenome</name>
    <dbReference type="NCBI Taxonomy" id="412755"/>
    <lineage>
        <taxon>unclassified sequences</taxon>
        <taxon>metagenomes</taxon>
        <taxon>ecological metagenomes</taxon>
    </lineage>
</organism>
<name>A0A0F9M5Y6_9ZZZZ</name>
<sequence>MPPDWNWYTWLLLSGRGGGKTRAGAELVIKWAREGYSPIALIGQTKADVRDTMVELGDSSILKISPPDFYPEYESSKRRLTWPNGVSAIIYSGDEPDQLRGPQHMKGWADELAKFKKAQETWDNFMLGLRIGDKPQVVVTTTPRPIKVLKVLIADKGTAVTRGHTLENIDNLAPSFVKYILDKYEGTRLGRQELAAEMLADNPDALWQRDKIDELRVTNTPDLFRIVVAIDPAVSTNVDSSDTGIIVAGISKVGNNIHGYILADLTLKGTPDQWATAAVTGFYQSKADTIVGEVNNGGDMVEYTVKTVDSKVPFKQVHASRGKYIRAEPVSAPYEQGRIHHVGFFPELEDQLCEWVPGDKSPDRLDGLVWAITELMLEEGKPEEAIVIYDAGAEVNMDL</sequence>
<reference evidence="3" key="1">
    <citation type="journal article" date="2015" name="Nature">
        <title>Complex archaea that bridge the gap between prokaryotes and eukaryotes.</title>
        <authorList>
            <person name="Spang A."/>
            <person name="Saw J.H."/>
            <person name="Jorgensen S.L."/>
            <person name="Zaremba-Niedzwiedzka K."/>
            <person name="Martijn J."/>
            <person name="Lind A.E."/>
            <person name="van Eijk R."/>
            <person name="Schleper C."/>
            <person name="Guy L."/>
            <person name="Ettema T.J."/>
        </authorList>
    </citation>
    <scope>NUCLEOTIDE SEQUENCE</scope>
</reference>
<evidence type="ECO:0000256" key="1">
    <source>
        <dbReference type="ARBA" id="ARBA00022612"/>
    </source>
</evidence>
<dbReference type="Pfam" id="PF17289">
    <property type="entry name" value="Terminase_6C"/>
    <property type="match status" value="1"/>
</dbReference>
<dbReference type="AlphaFoldDB" id="A0A0F9M5Y6"/>
<accession>A0A0F9M5Y6</accession>
<dbReference type="InterPro" id="IPR035421">
    <property type="entry name" value="Terminase_6C"/>
</dbReference>
<comment type="caution">
    <text evidence="3">The sequence shown here is derived from an EMBL/GenBank/DDBJ whole genome shotgun (WGS) entry which is preliminary data.</text>
</comment>
<proteinExistence type="predicted"/>
<protein>
    <recommendedName>
        <fullName evidence="2">Terminase large subunit gp17-like C-terminal domain-containing protein</fullName>
    </recommendedName>
</protein>